<keyword evidence="13" id="KW-1185">Reference proteome</keyword>
<evidence type="ECO:0000313" key="13">
    <source>
        <dbReference type="Proteomes" id="UP001187682"/>
    </source>
</evidence>
<organism evidence="12 13">
    <name type="scientific">Cephalotrichum gorgonifer</name>
    <dbReference type="NCBI Taxonomy" id="2041049"/>
    <lineage>
        <taxon>Eukaryota</taxon>
        <taxon>Fungi</taxon>
        <taxon>Dikarya</taxon>
        <taxon>Ascomycota</taxon>
        <taxon>Pezizomycotina</taxon>
        <taxon>Sordariomycetes</taxon>
        <taxon>Hypocreomycetidae</taxon>
        <taxon>Microascales</taxon>
        <taxon>Microascaceae</taxon>
        <taxon>Cephalotrichum</taxon>
    </lineage>
</organism>
<feature type="transmembrane region" description="Helical" evidence="10">
    <location>
        <begin position="7"/>
        <end position="32"/>
    </location>
</feature>
<feature type="transmembrane region" description="Helical" evidence="10">
    <location>
        <begin position="69"/>
        <end position="90"/>
    </location>
</feature>
<feature type="transmembrane region" description="Helical" evidence="10">
    <location>
        <begin position="462"/>
        <end position="482"/>
    </location>
</feature>
<dbReference type="PANTHER" id="PTHR31064">
    <property type="entry name" value="POTASSIUM TRANSPORT PROTEIN DDB_G0292412-RELATED"/>
    <property type="match status" value="1"/>
</dbReference>
<evidence type="ECO:0000256" key="3">
    <source>
        <dbReference type="ARBA" id="ARBA00022448"/>
    </source>
</evidence>
<dbReference type="Pfam" id="PF02386">
    <property type="entry name" value="TrkH"/>
    <property type="match status" value="1"/>
</dbReference>
<dbReference type="Proteomes" id="UP001187682">
    <property type="component" value="Unassembled WGS sequence"/>
</dbReference>
<proteinExistence type="inferred from homology"/>
<keyword evidence="6 10" id="KW-0630">Potassium</keyword>
<evidence type="ECO:0000256" key="10">
    <source>
        <dbReference type="PIRNR" id="PIRNR002450"/>
    </source>
</evidence>
<feature type="transmembrane region" description="Helical" evidence="10">
    <location>
        <begin position="326"/>
        <end position="350"/>
    </location>
</feature>
<dbReference type="NCBIfam" id="TIGR00934">
    <property type="entry name" value="2a38euk"/>
    <property type="match status" value="1"/>
</dbReference>
<dbReference type="GO" id="GO:1990573">
    <property type="term" value="P:potassium ion import across plasma membrane"/>
    <property type="evidence" value="ECO:0007669"/>
    <property type="project" value="TreeGrafter"/>
</dbReference>
<dbReference type="PIRSF" id="PIRSF002450">
    <property type="entry name" value="K+_transpter_TRK"/>
    <property type="match status" value="1"/>
</dbReference>
<evidence type="ECO:0000256" key="11">
    <source>
        <dbReference type="SAM" id="MobiDB-lite"/>
    </source>
</evidence>
<evidence type="ECO:0000256" key="4">
    <source>
        <dbReference type="ARBA" id="ARBA00022538"/>
    </source>
</evidence>
<feature type="compositionally biased region" description="Polar residues" evidence="11">
    <location>
        <begin position="136"/>
        <end position="152"/>
    </location>
</feature>
<protein>
    <recommendedName>
        <fullName evidence="10">Potassium transport protein</fullName>
    </recommendedName>
</protein>
<dbReference type="AlphaFoldDB" id="A0AAE8N5A2"/>
<gene>
    <name evidence="12" type="ORF">DNG_09226</name>
</gene>
<feature type="transmembrane region" description="Helical" evidence="10">
    <location>
        <begin position="524"/>
        <end position="542"/>
    </location>
</feature>
<evidence type="ECO:0000256" key="2">
    <source>
        <dbReference type="ARBA" id="ARBA00009137"/>
    </source>
</evidence>
<dbReference type="GO" id="GO:0005886">
    <property type="term" value="C:plasma membrane"/>
    <property type="evidence" value="ECO:0007669"/>
    <property type="project" value="InterPro"/>
</dbReference>
<dbReference type="InterPro" id="IPR051143">
    <property type="entry name" value="TrkH_K-transport"/>
</dbReference>
<evidence type="ECO:0000256" key="9">
    <source>
        <dbReference type="ARBA" id="ARBA00023136"/>
    </source>
</evidence>
<keyword evidence="9 10" id="KW-0472">Membrane</keyword>
<dbReference type="InterPro" id="IPR015958">
    <property type="entry name" value="Trk1_fungi"/>
</dbReference>
<comment type="caution">
    <text evidence="10">Lacks conserved residue(s) required for the propagation of feature annotation.</text>
</comment>
<sequence>MSTELILTVWFICMAADVWIIFCSLLAFPILYPYGNIKAIDTLFFGCSGSTESGLNTIDVKDLKTYQQVYIYIAPIITNIMFINAVVVVVRLHWFRQRLKETVEKKSTRRVDEDNTLFGDPLKTDTLTLRDANGRVETSVSSTSPHPDSLLSTPPDHAASGVPSSPVPVPQKTTTITFSDAAARTEKPQSDATALRIPSPRDAANGKQIAEVNPEKLDAGQDSDEDPDVIKPVSRTLSGQSRRRRSLHADGPVLQAAKSIERAASSVFVLGDARPRTRSRSRASSQIANMPSLSRSVTLGRNSAFHNMTEADRELLGGIEYRALKLLLRFVFGYFFGLHLLGVICLLPWIHNAPSKYADALKESAIGKTWWAFYSAQTMTDNLGFTLTPDSMVSFNDATWPMLVMTFLAFAGNTCYPICLRFCIWISLKLSRKGSQARESLQFLLDHPRRCYTLLFPSRPTWILFGIIFILNLIDVLLIVLLDLDNAAVNNLPVGPRILAALFQAASSRHTGTSSFNLANVSPAVQFSLLTMMYISIFPIAISMRTSNTFEEQTIGIWESEGSLDESNSKSYIMVHIRNQLSFDLWYIFLGTFLICAVEAKRIMSLEEPSFSVFAVLFEVVSAYGNVGLSLGGPSGSVSMSGHYMPFSKVVICAMMIRGRHRGLPYALDRAITLPTDIVGEAKTSDRYTDAPATEATLPQNKQHDA</sequence>
<evidence type="ECO:0000256" key="6">
    <source>
        <dbReference type="ARBA" id="ARBA00022958"/>
    </source>
</evidence>
<feature type="compositionally biased region" description="Polar residues" evidence="11">
    <location>
        <begin position="697"/>
        <end position="706"/>
    </location>
</feature>
<keyword evidence="4 10" id="KW-0633">Potassium transport</keyword>
<name>A0AAE8N5A2_9PEZI</name>
<dbReference type="GO" id="GO:0140107">
    <property type="term" value="F:high-affinity potassium ion transmembrane transporter activity"/>
    <property type="evidence" value="ECO:0007669"/>
    <property type="project" value="TreeGrafter"/>
</dbReference>
<evidence type="ECO:0000256" key="8">
    <source>
        <dbReference type="ARBA" id="ARBA00023065"/>
    </source>
</evidence>
<dbReference type="InterPro" id="IPR004773">
    <property type="entry name" value="K/Na_transp_Trk1/HKT1"/>
</dbReference>
<dbReference type="EMBL" id="ONZQ02000016">
    <property type="protein sequence ID" value="SPO06536.1"/>
    <property type="molecule type" value="Genomic_DNA"/>
</dbReference>
<comment type="subcellular location">
    <subcellularLocation>
        <location evidence="1">Membrane</location>
        <topology evidence="1">Multi-pass membrane protein</topology>
    </subcellularLocation>
</comment>
<comment type="similarity">
    <text evidence="2 10">Belongs to the TrkH potassium transport family.</text>
</comment>
<keyword evidence="7 10" id="KW-1133">Transmembrane helix</keyword>
<evidence type="ECO:0000256" key="5">
    <source>
        <dbReference type="ARBA" id="ARBA00022692"/>
    </source>
</evidence>
<dbReference type="PANTHER" id="PTHR31064:SF5">
    <property type="entry name" value="POTASSIUM ION TRANSPORTER (EUROFUNG)"/>
    <property type="match status" value="1"/>
</dbReference>
<accession>A0AAE8N5A2</accession>
<dbReference type="InterPro" id="IPR003445">
    <property type="entry name" value="Cat_transpt"/>
</dbReference>
<keyword evidence="8 10" id="KW-0406">Ion transport</keyword>
<evidence type="ECO:0000313" key="12">
    <source>
        <dbReference type="EMBL" id="SPO06536.1"/>
    </source>
</evidence>
<reference evidence="12" key="1">
    <citation type="submission" date="2018-03" db="EMBL/GenBank/DDBJ databases">
        <authorList>
            <person name="Guldener U."/>
        </authorList>
    </citation>
    <scope>NUCLEOTIDE SEQUENCE</scope>
</reference>
<evidence type="ECO:0000256" key="1">
    <source>
        <dbReference type="ARBA" id="ARBA00004141"/>
    </source>
</evidence>
<dbReference type="GO" id="GO:0030007">
    <property type="term" value="P:intracellular potassium ion homeostasis"/>
    <property type="evidence" value="ECO:0007669"/>
    <property type="project" value="UniProtKB-UniRule"/>
</dbReference>
<comment type="caution">
    <text evidence="12">The sequence shown here is derived from an EMBL/GenBank/DDBJ whole genome shotgun (WGS) entry which is preliminary data.</text>
</comment>
<feature type="transmembrane region" description="Helical" evidence="10">
    <location>
        <begin position="402"/>
        <end position="428"/>
    </location>
</feature>
<evidence type="ECO:0000256" key="7">
    <source>
        <dbReference type="ARBA" id="ARBA00022989"/>
    </source>
</evidence>
<keyword evidence="5 10" id="KW-0812">Transmembrane</keyword>
<keyword evidence="3 10" id="KW-0813">Transport</keyword>
<feature type="region of interest" description="Disordered" evidence="11">
    <location>
        <begin position="131"/>
        <end position="250"/>
    </location>
</feature>
<feature type="region of interest" description="Disordered" evidence="11">
    <location>
        <begin position="685"/>
        <end position="706"/>
    </location>
</feature>